<comment type="caution">
    <text evidence="1">The sequence shown here is derived from an EMBL/GenBank/DDBJ whole genome shotgun (WGS) entry which is preliminary data.</text>
</comment>
<evidence type="ECO:0000313" key="1">
    <source>
        <dbReference type="EMBL" id="KAG1808907.1"/>
    </source>
</evidence>
<organism evidence="1 2">
    <name type="scientific">Suillus subaureus</name>
    <dbReference type="NCBI Taxonomy" id="48587"/>
    <lineage>
        <taxon>Eukaryota</taxon>
        <taxon>Fungi</taxon>
        <taxon>Dikarya</taxon>
        <taxon>Basidiomycota</taxon>
        <taxon>Agaricomycotina</taxon>
        <taxon>Agaricomycetes</taxon>
        <taxon>Agaricomycetidae</taxon>
        <taxon>Boletales</taxon>
        <taxon>Suillineae</taxon>
        <taxon>Suillaceae</taxon>
        <taxon>Suillus</taxon>
    </lineage>
</organism>
<proteinExistence type="predicted"/>
<reference evidence="1" key="1">
    <citation type="journal article" date="2020" name="New Phytol.">
        <title>Comparative genomics reveals dynamic genome evolution in host specialist ectomycorrhizal fungi.</title>
        <authorList>
            <person name="Lofgren L.A."/>
            <person name="Nguyen N.H."/>
            <person name="Vilgalys R."/>
            <person name="Ruytinx J."/>
            <person name="Liao H.L."/>
            <person name="Branco S."/>
            <person name="Kuo A."/>
            <person name="LaButti K."/>
            <person name="Lipzen A."/>
            <person name="Andreopoulos W."/>
            <person name="Pangilinan J."/>
            <person name="Riley R."/>
            <person name="Hundley H."/>
            <person name="Na H."/>
            <person name="Barry K."/>
            <person name="Grigoriev I.V."/>
            <person name="Stajich J.E."/>
            <person name="Kennedy P.G."/>
        </authorList>
    </citation>
    <scope>NUCLEOTIDE SEQUENCE</scope>
    <source>
        <strain evidence="1">MN1</strain>
    </source>
</reference>
<evidence type="ECO:0000313" key="2">
    <source>
        <dbReference type="Proteomes" id="UP000807769"/>
    </source>
</evidence>
<dbReference type="EMBL" id="JABBWG010000036">
    <property type="protein sequence ID" value="KAG1808907.1"/>
    <property type="molecule type" value="Genomic_DNA"/>
</dbReference>
<dbReference type="Proteomes" id="UP000807769">
    <property type="component" value="Unassembled WGS sequence"/>
</dbReference>
<dbReference type="GeneID" id="64637713"/>
<name>A0A9P7E1R0_9AGAM</name>
<dbReference type="OrthoDB" id="3364670at2759"/>
<dbReference type="AlphaFoldDB" id="A0A9P7E1R0"/>
<protein>
    <submittedName>
        <fullName evidence="1">Uncharacterized protein</fullName>
    </submittedName>
</protein>
<gene>
    <name evidence="1" type="ORF">BJ212DRAFT_629677</name>
</gene>
<keyword evidence="2" id="KW-1185">Reference proteome</keyword>
<sequence length="60" mass="6774">MTTQMKSRFRWTSLALRASVLPAPLPTKLADLCNDQTLREDVWITPHLLEISLVGLKTPV</sequence>
<accession>A0A9P7E1R0</accession>
<dbReference type="RefSeq" id="XP_041188899.1">
    <property type="nucleotide sequence ID" value="XM_041343697.1"/>
</dbReference>